<feature type="domain" description="Radical SAM core" evidence="6">
    <location>
        <begin position="1"/>
        <end position="225"/>
    </location>
</feature>
<keyword evidence="3" id="KW-0479">Metal-binding</keyword>
<keyword evidence="4" id="KW-0408">Iron</keyword>
<evidence type="ECO:0000256" key="4">
    <source>
        <dbReference type="ARBA" id="ARBA00023004"/>
    </source>
</evidence>
<evidence type="ECO:0000256" key="5">
    <source>
        <dbReference type="ARBA" id="ARBA00023014"/>
    </source>
</evidence>
<dbReference type="GO" id="GO:0051536">
    <property type="term" value="F:iron-sulfur cluster binding"/>
    <property type="evidence" value="ECO:0007669"/>
    <property type="project" value="UniProtKB-KW"/>
</dbReference>
<dbReference type="GO" id="GO:0005829">
    <property type="term" value="C:cytosol"/>
    <property type="evidence" value="ECO:0007669"/>
    <property type="project" value="TreeGrafter"/>
</dbReference>
<evidence type="ECO:0000256" key="2">
    <source>
        <dbReference type="ARBA" id="ARBA00022691"/>
    </source>
</evidence>
<dbReference type="GO" id="GO:0003824">
    <property type="term" value="F:catalytic activity"/>
    <property type="evidence" value="ECO:0007669"/>
    <property type="project" value="InterPro"/>
</dbReference>
<dbReference type="Pfam" id="PF04055">
    <property type="entry name" value="Radical_SAM"/>
    <property type="match status" value="1"/>
</dbReference>
<comment type="cofactor">
    <cofactor evidence="1">
        <name>[4Fe-4S] cluster</name>
        <dbReference type="ChEBI" id="CHEBI:49883"/>
    </cofactor>
</comment>
<evidence type="ECO:0000256" key="3">
    <source>
        <dbReference type="ARBA" id="ARBA00022723"/>
    </source>
</evidence>
<dbReference type="PANTHER" id="PTHR43409:SF7">
    <property type="entry name" value="BLL1977 PROTEIN"/>
    <property type="match status" value="1"/>
</dbReference>
<keyword evidence="5" id="KW-0411">Iron-sulfur</keyword>
<dbReference type="SUPFAM" id="SSF102114">
    <property type="entry name" value="Radical SAM enzymes"/>
    <property type="match status" value="1"/>
</dbReference>
<protein>
    <recommendedName>
        <fullName evidence="6">Radical SAM core domain-containing protein</fullName>
    </recommendedName>
</protein>
<evidence type="ECO:0000256" key="1">
    <source>
        <dbReference type="ARBA" id="ARBA00001966"/>
    </source>
</evidence>
<sequence>PIKNYYLACISRGCPYTCTYCSLSYEGKEIENLGGKRFRERSVKNVIDELLYMKKRYNYDWIDFRNSVFSSSEKWTIEFCELYKKKIGLPFRIFSHPQLITDASTKALKEANCFAIQIGLESYDEYVRCEILNRKYDNEEVHKACEILERNKACYSLDYILGLPGQIEDELERAAEFFCNLKYCYRISPFMIQYLPKLDIIKHGIRYNMIDEEEVTRIEQGYHGNYMANGSLTKEQIKSFNAYRILFRTMGFVPPIIRKLLYKSRIFKVGRYLPANLFLSLLDLYIIMRDIDARSYLKNYIWWIRKRFNSKHPAYFRYGKLYKNYKDNVYKNKKAA</sequence>
<evidence type="ECO:0000313" key="7">
    <source>
        <dbReference type="EMBL" id="GAF82007.1"/>
    </source>
</evidence>
<feature type="non-terminal residue" evidence="7">
    <location>
        <position position="1"/>
    </location>
</feature>
<reference evidence="7" key="1">
    <citation type="journal article" date="2014" name="Front. Microbiol.">
        <title>High frequency of phylogenetically diverse reductive dehalogenase-homologous genes in deep subseafloor sedimentary metagenomes.</title>
        <authorList>
            <person name="Kawai M."/>
            <person name="Futagami T."/>
            <person name="Toyoda A."/>
            <person name="Takaki Y."/>
            <person name="Nishi S."/>
            <person name="Hori S."/>
            <person name="Arai W."/>
            <person name="Tsubouchi T."/>
            <person name="Morono Y."/>
            <person name="Uchiyama I."/>
            <person name="Ito T."/>
            <person name="Fujiyama A."/>
            <person name="Inagaki F."/>
            <person name="Takami H."/>
        </authorList>
    </citation>
    <scope>NUCLEOTIDE SEQUENCE</scope>
    <source>
        <strain evidence="7">Expedition CK06-06</strain>
    </source>
</reference>
<dbReference type="InterPro" id="IPR007197">
    <property type="entry name" value="rSAM"/>
</dbReference>
<dbReference type="SMART" id="SM00729">
    <property type="entry name" value="Elp3"/>
    <property type="match status" value="1"/>
</dbReference>
<dbReference type="AlphaFoldDB" id="X0T1H9"/>
<dbReference type="GO" id="GO:0046872">
    <property type="term" value="F:metal ion binding"/>
    <property type="evidence" value="ECO:0007669"/>
    <property type="project" value="UniProtKB-KW"/>
</dbReference>
<dbReference type="PANTHER" id="PTHR43409">
    <property type="entry name" value="ANAEROBIC MAGNESIUM-PROTOPORPHYRIN IX MONOMETHYL ESTER CYCLASE-RELATED"/>
    <property type="match status" value="1"/>
</dbReference>
<keyword evidence="2" id="KW-0949">S-adenosyl-L-methionine</keyword>
<dbReference type="InterPro" id="IPR058240">
    <property type="entry name" value="rSAM_sf"/>
</dbReference>
<dbReference type="Gene3D" id="3.80.30.20">
    <property type="entry name" value="tm_1862 like domain"/>
    <property type="match status" value="1"/>
</dbReference>
<gene>
    <name evidence="7" type="ORF">S01H1_09164</name>
</gene>
<dbReference type="PROSITE" id="PS51918">
    <property type="entry name" value="RADICAL_SAM"/>
    <property type="match status" value="1"/>
</dbReference>
<proteinExistence type="predicted"/>
<dbReference type="SFLD" id="SFLDS00029">
    <property type="entry name" value="Radical_SAM"/>
    <property type="match status" value="1"/>
</dbReference>
<evidence type="ECO:0000259" key="6">
    <source>
        <dbReference type="PROSITE" id="PS51918"/>
    </source>
</evidence>
<dbReference type="EMBL" id="BARS01004683">
    <property type="protein sequence ID" value="GAF82007.1"/>
    <property type="molecule type" value="Genomic_DNA"/>
</dbReference>
<dbReference type="InterPro" id="IPR006638">
    <property type="entry name" value="Elp3/MiaA/NifB-like_rSAM"/>
</dbReference>
<dbReference type="SFLD" id="SFLDG01082">
    <property type="entry name" value="B12-binding_domain_containing"/>
    <property type="match status" value="1"/>
</dbReference>
<comment type="caution">
    <text evidence="7">The sequence shown here is derived from an EMBL/GenBank/DDBJ whole genome shotgun (WGS) entry which is preliminary data.</text>
</comment>
<dbReference type="CDD" id="cd01335">
    <property type="entry name" value="Radical_SAM"/>
    <property type="match status" value="1"/>
</dbReference>
<dbReference type="InterPro" id="IPR051198">
    <property type="entry name" value="BchE-like"/>
</dbReference>
<name>X0T1H9_9ZZZZ</name>
<dbReference type="InterPro" id="IPR023404">
    <property type="entry name" value="rSAM_horseshoe"/>
</dbReference>
<organism evidence="7">
    <name type="scientific">marine sediment metagenome</name>
    <dbReference type="NCBI Taxonomy" id="412755"/>
    <lineage>
        <taxon>unclassified sequences</taxon>
        <taxon>metagenomes</taxon>
        <taxon>ecological metagenomes</taxon>
    </lineage>
</organism>
<accession>X0T1H9</accession>